<dbReference type="AlphaFoldDB" id="A0A645JN69"/>
<comment type="caution">
    <text evidence="1">The sequence shown here is derived from an EMBL/GenBank/DDBJ whole genome shotgun (WGS) entry which is preliminary data.</text>
</comment>
<reference evidence="1" key="1">
    <citation type="submission" date="2019-08" db="EMBL/GenBank/DDBJ databases">
        <authorList>
            <person name="Kucharzyk K."/>
            <person name="Murdoch R.W."/>
            <person name="Higgins S."/>
            <person name="Loffler F."/>
        </authorList>
    </citation>
    <scope>NUCLEOTIDE SEQUENCE</scope>
</reference>
<protein>
    <submittedName>
        <fullName evidence="1">Uncharacterized protein</fullName>
    </submittedName>
</protein>
<dbReference type="EMBL" id="VSSQ01146305">
    <property type="protein sequence ID" value="MPN64836.1"/>
    <property type="molecule type" value="Genomic_DNA"/>
</dbReference>
<proteinExistence type="predicted"/>
<gene>
    <name evidence="1" type="ORF">SDC9_212614</name>
</gene>
<name>A0A645JN69_9ZZZZ</name>
<organism evidence="1">
    <name type="scientific">bioreactor metagenome</name>
    <dbReference type="NCBI Taxonomy" id="1076179"/>
    <lineage>
        <taxon>unclassified sequences</taxon>
        <taxon>metagenomes</taxon>
        <taxon>ecological metagenomes</taxon>
    </lineage>
</organism>
<evidence type="ECO:0000313" key="1">
    <source>
        <dbReference type="EMBL" id="MPN64836.1"/>
    </source>
</evidence>
<sequence>MKGTRRNGKNWGEILSLSYAKVMRIPYILSDESELQEVVDSVLNLGDEEVSNPDDIKVLRISDFIKLMRASGNFKRNFAKATWAASGLPTYTFDTELWPKPID</sequence>
<accession>A0A645JN69</accession>